<feature type="transmembrane region" description="Helical" evidence="1">
    <location>
        <begin position="176"/>
        <end position="204"/>
    </location>
</feature>
<gene>
    <name evidence="2" type="ORF">NQ502_00495</name>
</gene>
<feature type="transmembrane region" description="Helical" evidence="1">
    <location>
        <begin position="301"/>
        <end position="322"/>
    </location>
</feature>
<reference evidence="2" key="1">
    <citation type="journal article" date="2022" name="Cell">
        <title>Design, construction, and in vivo augmentation of a complex gut microbiome.</title>
        <authorList>
            <person name="Cheng A.G."/>
            <person name="Ho P.Y."/>
            <person name="Aranda-Diaz A."/>
            <person name="Jain S."/>
            <person name="Yu F.B."/>
            <person name="Meng X."/>
            <person name="Wang M."/>
            <person name="Iakiviak M."/>
            <person name="Nagashima K."/>
            <person name="Zhao A."/>
            <person name="Murugkar P."/>
            <person name="Patil A."/>
            <person name="Atabakhsh K."/>
            <person name="Weakley A."/>
            <person name="Yan J."/>
            <person name="Brumbaugh A.R."/>
            <person name="Higginbottom S."/>
            <person name="Dimas A."/>
            <person name="Shiver A.L."/>
            <person name="Deutschbauer A."/>
            <person name="Neff N."/>
            <person name="Sonnenburg J.L."/>
            <person name="Huang K.C."/>
            <person name="Fischbach M.A."/>
        </authorList>
    </citation>
    <scope>NUCLEOTIDE SEQUENCE</scope>
    <source>
        <strain evidence="2">DSM 19829</strain>
    </source>
</reference>
<feature type="transmembrane region" description="Helical" evidence="1">
    <location>
        <begin position="21"/>
        <end position="41"/>
    </location>
</feature>
<protein>
    <submittedName>
        <fullName evidence="2">ABC transporter permease</fullName>
    </submittedName>
</protein>
<name>A0ABY5VL73_9FIRM</name>
<feature type="transmembrane region" description="Helical" evidence="1">
    <location>
        <begin position="146"/>
        <end position="164"/>
    </location>
</feature>
<organism evidence="2 3">
    <name type="scientific">Ruminococcus gauvreauii</name>
    <dbReference type="NCBI Taxonomy" id="438033"/>
    <lineage>
        <taxon>Bacteria</taxon>
        <taxon>Bacillati</taxon>
        <taxon>Bacillota</taxon>
        <taxon>Clostridia</taxon>
        <taxon>Eubacteriales</taxon>
        <taxon>Oscillospiraceae</taxon>
        <taxon>Ruminococcus</taxon>
    </lineage>
</organism>
<evidence type="ECO:0000256" key="1">
    <source>
        <dbReference type="SAM" id="Phobius"/>
    </source>
</evidence>
<sequence>MRRIFCSLLKKDFRLMLSSKFLLLAAGSLILYSCYINFVFVNTDQDIYPVYLYDPHNTQETVSENVVMAAGMDELKEACADGYAVGIDASGSSPEIYMVSSGVYSTDNYRAAWALSRLSPEHVTRADLIGTDSKEMKNRREITAEVLFFELAAVGFLGLASMLFKEKQMGVIRVHGILPVSTAAFILSKLCIFLMSDLVFVIFLTLVNLGVQEGTAVLPAVLVQSGILSLIMALVGFLCAVRLPDFKQFSLLYLVLAVFITTPVFLAGQTGAALSLIRYHPMYHMFMAVKNAYFLEPSASVLYYFSCAAAVVLLYCLVYRALVHEMVKEG</sequence>
<dbReference type="EMBL" id="CP102290">
    <property type="protein sequence ID" value="UWP61320.1"/>
    <property type="molecule type" value="Genomic_DNA"/>
</dbReference>
<feature type="transmembrane region" description="Helical" evidence="1">
    <location>
        <begin position="216"/>
        <end position="239"/>
    </location>
</feature>
<keyword evidence="1" id="KW-0472">Membrane</keyword>
<dbReference type="PROSITE" id="PS51257">
    <property type="entry name" value="PROKAR_LIPOPROTEIN"/>
    <property type="match status" value="1"/>
</dbReference>
<evidence type="ECO:0000313" key="3">
    <source>
        <dbReference type="Proteomes" id="UP001060164"/>
    </source>
</evidence>
<keyword evidence="3" id="KW-1185">Reference proteome</keyword>
<evidence type="ECO:0000313" key="2">
    <source>
        <dbReference type="EMBL" id="UWP61320.1"/>
    </source>
</evidence>
<keyword evidence="1" id="KW-1133">Transmembrane helix</keyword>
<accession>A0ABY5VL73</accession>
<feature type="transmembrane region" description="Helical" evidence="1">
    <location>
        <begin position="251"/>
        <end position="277"/>
    </location>
</feature>
<keyword evidence="1" id="KW-0812">Transmembrane</keyword>
<dbReference type="Proteomes" id="UP001060164">
    <property type="component" value="Chromosome"/>
</dbReference>
<proteinExistence type="predicted"/>